<organism evidence="2 3">
    <name type="scientific">Chrysochromulina tobinii</name>
    <dbReference type="NCBI Taxonomy" id="1460289"/>
    <lineage>
        <taxon>Eukaryota</taxon>
        <taxon>Haptista</taxon>
        <taxon>Haptophyta</taxon>
        <taxon>Prymnesiophyceae</taxon>
        <taxon>Prymnesiales</taxon>
        <taxon>Chrysochromulinaceae</taxon>
        <taxon>Chrysochromulina</taxon>
    </lineage>
</organism>
<feature type="compositionally biased region" description="Low complexity" evidence="1">
    <location>
        <begin position="10"/>
        <end position="26"/>
    </location>
</feature>
<feature type="region of interest" description="Disordered" evidence="1">
    <location>
        <begin position="282"/>
        <end position="305"/>
    </location>
</feature>
<comment type="caution">
    <text evidence="2">The sequence shown here is derived from an EMBL/GenBank/DDBJ whole genome shotgun (WGS) entry which is preliminary data.</text>
</comment>
<protein>
    <submittedName>
        <fullName evidence="2">Uncharacterized protein</fullName>
    </submittedName>
</protein>
<evidence type="ECO:0000313" key="3">
    <source>
        <dbReference type="Proteomes" id="UP000037460"/>
    </source>
</evidence>
<evidence type="ECO:0000313" key="2">
    <source>
        <dbReference type="EMBL" id="KOO23402.1"/>
    </source>
</evidence>
<sequence>MPPAQEKKAAGSGAQSTGGSAAQDGAQDGGDESRHPAIRGAGGSRGSAQVIAANAEAETGDEEGVTLSEFNRWLIHEDNWTSAEEVREHYQEGSQQRKERDETHRERGMERQAQSIEQMKLAKGKVEEHRQKNLEQGKQVREKVADWNRDAYEEREAHKKIALALKKQMNSAVRTKEEMDALLSMKKKLGEVVKAEDAKISEAAKSQREEFLKINKAQVEKVKKETADQVTEDAKRFFFEKRKSSVSTIKSEEKTWEEARKKASADFKDKVALLKAKSKSIEASARGSRKTLQSQRAREAAEMRKLKAEQAQSFRAAQEEHAATTKQTVYAAVNQKFVQPQSSRRMLQHPHYAEVTAVVTDITSTISKEIAQSPRWRPPSAAGAAAALVSGIKPAALRMATSAGGTRK</sequence>
<dbReference type="Proteomes" id="UP000037460">
    <property type="component" value="Unassembled WGS sequence"/>
</dbReference>
<reference evidence="3" key="1">
    <citation type="journal article" date="2015" name="PLoS Genet.">
        <title>Genome Sequence and Transcriptome Analyses of Chrysochromulina tobin: Metabolic Tools for Enhanced Algal Fitness in the Prominent Order Prymnesiales (Haptophyceae).</title>
        <authorList>
            <person name="Hovde B.T."/>
            <person name="Deodato C.R."/>
            <person name="Hunsperger H.M."/>
            <person name="Ryken S.A."/>
            <person name="Yost W."/>
            <person name="Jha R.K."/>
            <person name="Patterson J."/>
            <person name="Monnat R.J. Jr."/>
            <person name="Barlow S.B."/>
            <person name="Starkenburg S.R."/>
            <person name="Cattolico R.A."/>
        </authorList>
    </citation>
    <scope>NUCLEOTIDE SEQUENCE</scope>
    <source>
        <strain evidence="3">CCMP291</strain>
    </source>
</reference>
<evidence type="ECO:0000256" key="1">
    <source>
        <dbReference type="SAM" id="MobiDB-lite"/>
    </source>
</evidence>
<keyword evidence="3" id="KW-1185">Reference proteome</keyword>
<name>A0A0M0JAM0_9EUKA</name>
<dbReference type="AlphaFoldDB" id="A0A0M0JAM0"/>
<feature type="compositionally biased region" description="Basic and acidic residues" evidence="1">
    <location>
        <begin position="296"/>
        <end position="305"/>
    </location>
</feature>
<gene>
    <name evidence="2" type="ORF">Ctob_004278</name>
</gene>
<proteinExistence type="predicted"/>
<feature type="compositionally biased region" description="Basic and acidic residues" evidence="1">
    <location>
        <begin position="124"/>
        <end position="142"/>
    </location>
</feature>
<feature type="compositionally biased region" description="Basic and acidic residues" evidence="1">
    <location>
        <begin position="84"/>
        <end position="110"/>
    </location>
</feature>
<feature type="region of interest" description="Disordered" evidence="1">
    <location>
        <begin position="1"/>
        <end position="65"/>
    </location>
</feature>
<accession>A0A0M0JAM0</accession>
<dbReference type="EMBL" id="JWZX01003196">
    <property type="protein sequence ID" value="KOO23402.1"/>
    <property type="molecule type" value="Genomic_DNA"/>
</dbReference>
<feature type="region of interest" description="Disordered" evidence="1">
    <location>
        <begin position="84"/>
        <end position="142"/>
    </location>
</feature>